<evidence type="ECO:0000313" key="2">
    <source>
        <dbReference type="Proteomes" id="UP001165079"/>
    </source>
</evidence>
<reference evidence="1" key="1">
    <citation type="submission" date="2023-03" db="EMBL/GenBank/DDBJ databases">
        <title>Actinorhabdospora filicis NBRC 111898.</title>
        <authorList>
            <person name="Ichikawa N."/>
            <person name="Sato H."/>
            <person name="Tonouchi N."/>
        </authorList>
    </citation>
    <scope>NUCLEOTIDE SEQUENCE</scope>
    <source>
        <strain evidence="1">NBRC 111898</strain>
    </source>
</reference>
<comment type="caution">
    <text evidence="1">The sequence shown here is derived from an EMBL/GenBank/DDBJ whole genome shotgun (WGS) entry which is preliminary data.</text>
</comment>
<dbReference type="RefSeq" id="WP_285662860.1">
    <property type="nucleotide sequence ID" value="NZ_BSTX01000001.1"/>
</dbReference>
<keyword evidence="2" id="KW-1185">Reference proteome</keyword>
<dbReference type="Proteomes" id="UP001165079">
    <property type="component" value="Unassembled WGS sequence"/>
</dbReference>
<dbReference type="EMBL" id="BSTX01000001">
    <property type="protein sequence ID" value="GLZ77773.1"/>
    <property type="molecule type" value="Genomic_DNA"/>
</dbReference>
<dbReference type="AlphaFoldDB" id="A0A9W6SKQ3"/>
<evidence type="ECO:0000313" key="1">
    <source>
        <dbReference type="EMBL" id="GLZ77773.1"/>
    </source>
</evidence>
<proteinExistence type="predicted"/>
<sequence length="85" mass="9549">MEINEYLRLCARTVEDLAPVIGPAYRGMIMTHDRAGAWDQAIPMLVGAISEEGVAIPSAQKENLRRLLVHMRAPLTYLEQIRTTD</sequence>
<protein>
    <submittedName>
        <fullName evidence="1">Uncharacterized protein</fullName>
    </submittedName>
</protein>
<gene>
    <name evidence="1" type="ORF">Afil01_25800</name>
</gene>
<name>A0A9W6SKQ3_9ACTN</name>
<accession>A0A9W6SKQ3</accession>
<organism evidence="1 2">
    <name type="scientific">Actinorhabdospora filicis</name>
    <dbReference type="NCBI Taxonomy" id="1785913"/>
    <lineage>
        <taxon>Bacteria</taxon>
        <taxon>Bacillati</taxon>
        <taxon>Actinomycetota</taxon>
        <taxon>Actinomycetes</taxon>
        <taxon>Micromonosporales</taxon>
        <taxon>Micromonosporaceae</taxon>
        <taxon>Actinorhabdospora</taxon>
    </lineage>
</organism>